<keyword evidence="3" id="KW-0812">Transmembrane</keyword>
<feature type="transmembrane region" description="Helical" evidence="3">
    <location>
        <begin position="151"/>
        <end position="172"/>
    </location>
</feature>
<evidence type="ECO:0000256" key="2">
    <source>
        <dbReference type="RuleBase" id="RU003750"/>
    </source>
</evidence>
<evidence type="ECO:0000313" key="4">
    <source>
        <dbReference type="EMBL" id="ROR67380.1"/>
    </source>
</evidence>
<dbReference type="GO" id="GO:0016780">
    <property type="term" value="F:phosphotransferase activity, for other substituted phosphate groups"/>
    <property type="evidence" value="ECO:0007669"/>
    <property type="project" value="InterPro"/>
</dbReference>
<dbReference type="InterPro" id="IPR000462">
    <property type="entry name" value="CDP-OH_P_trans"/>
</dbReference>
<feature type="transmembrane region" description="Helical" evidence="3">
    <location>
        <begin position="193"/>
        <end position="212"/>
    </location>
</feature>
<keyword evidence="3" id="KW-1133">Transmembrane helix</keyword>
<keyword evidence="5" id="KW-1185">Reference proteome</keyword>
<dbReference type="EMBL" id="RKHJ01000001">
    <property type="protein sequence ID" value="ROR67380.1"/>
    <property type="molecule type" value="Genomic_DNA"/>
</dbReference>
<dbReference type="Proteomes" id="UP000275456">
    <property type="component" value="Unassembled WGS sequence"/>
</dbReference>
<comment type="similarity">
    <text evidence="2">Belongs to the CDP-alcohol phosphatidyltransferase class-I family.</text>
</comment>
<gene>
    <name evidence="4" type="ORF">EDD26_2791</name>
</gene>
<dbReference type="GO" id="GO:0008654">
    <property type="term" value="P:phospholipid biosynthetic process"/>
    <property type="evidence" value="ECO:0007669"/>
    <property type="project" value="InterPro"/>
</dbReference>
<reference evidence="4 5" key="1">
    <citation type="submission" date="2018-11" db="EMBL/GenBank/DDBJ databases">
        <title>Sequencing the genomes of 1000 actinobacteria strains.</title>
        <authorList>
            <person name="Klenk H.-P."/>
        </authorList>
    </citation>
    <scope>NUCLEOTIDE SEQUENCE [LARGE SCALE GENOMIC DNA]</scope>
    <source>
        <strain evidence="4 5">DSM 9580</strain>
    </source>
</reference>
<accession>A0A3N2AWN5</accession>
<dbReference type="Pfam" id="PF01066">
    <property type="entry name" value="CDP-OH_P_transf"/>
    <property type="match status" value="1"/>
</dbReference>
<proteinExistence type="inferred from homology"/>
<sequence>MTEVPEMVDSFADVHRRLAAAQKGHARGAPAYSVYVNRRIGRVLAVAAYRWGWSPNTVTGVSALHSLAAIVLLLALPAQWWTGVVVALLLVLGYAWDSADGQVARLGGGGSLSGEWLDHFVDAIKIASLHLAVLVALWLHTPYRDTPWLLVPLLFSIVGVVTFFAMLLNDLLKGKVGVPSTHQRGSGTLGRSLILVPTDFGLLCLVFVLWGWSTGFLWAYGALALANLAFLVLASVKWFREIRAIDRERTAAP</sequence>
<dbReference type="PROSITE" id="PS00379">
    <property type="entry name" value="CDP_ALCOHOL_P_TRANSF"/>
    <property type="match status" value="1"/>
</dbReference>
<dbReference type="Gene3D" id="1.20.120.1760">
    <property type="match status" value="1"/>
</dbReference>
<evidence type="ECO:0000256" key="1">
    <source>
        <dbReference type="ARBA" id="ARBA00022679"/>
    </source>
</evidence>
<comment type="caution">
    <text evidence="4">The sequence shown here is derived from an EMBL/GenBank/DDBJ whole genome shotgun (WGS) entry which is preliminary data.</text>
</comment>
<evidence type="ECO:0000256" key="3">
    <source>
        <dbReference type="SAM" id="Phobius"/>
    </source>
</evidence>
<dbReference type="GO" id="GO:0016020">
    <property type="term" value="C:membrane"/>
    <property type="evidence" value="ECO:0007669"/>
    <property type="project" value="InterPro"/>
</dbReference>
<keyword evidence="3" id="KW-0472">Membrane</keyword>
<organism evidence="4 5">
    <name type="scientific">Agrococcus jenensis</name>
    <dbReference type="NCBI Taxonomy" id="46353"/>
    <lineage>
        <taxon>Bacteria</taxon>
        <taxon>Bacillati</taxon>
        <taxon>Actinomycetota</taxon>
        <taxon>Actinomycetes</taxon>
        <taxon>Micrococcales</taxon>
        <taxon>Microbacteriaceae</taxon>
        <taxon>Agrococcus</taxon>
    </lineage>
</organism>
<keyword evidence="1 2" id="KW-0808">Transferase</keyword>
<name>A0A3N2AWN5_9MICO</name>
<dbReference type="InterPro" id="IPR043130">
    <property type="entry name" value="CDP-OH_PTrfase_TM_dom"/>
</dbReference>
<dbReference type="RefSeq" id="WP_245989943.1">
    <property type="nucleotide sequence ID" value="NZ_RKHJ01000001.1"/>
</dbReference>
<dbReference type="AlphaFoldDB" id="A0A3N2AWN5"/>
<dbReference type="InterPro" id="IPR048254">
    <property type="entry name" value="CDP_ALCOHOL_P_TRANSF_CS"/>
</dbReference>
<evidence type="ECO:0000313" key="5">
    <source>
        <dbReference type="Proteomes" id="UP000275456"/>
    </source>
</evidence>
<protein>
    <submittedName>
        <fullName evidence="4">CDP-alcohol phosphatidyltransferase-like enzyme</fullName>
    </submittedName>
</protein>
<feature type="transmembrane region" description="Helical" evidence="3">
    <location>
        <begin position="63"/>
        <end position="96"/>
    </location>
</feature>
<feature type="transmembrane region" description="Helical" evidence="3">
    <location>
        <begin position="218"/>
        <end position="239"/>
    </location>
</feature>